<keyword evidence="2" id="KW-0699">rRNA-binding</keyword>
<dbReference type="InterPro" id="IPR001971">
    <property type="entry name" value="Ribosomal_uS11"/>
</dbReference>
<dbReference type="GO" id="GO:1990904">
    <property type="term" value="C:ribonucleoprotein complex"/>
    <property type="evidence" value="ECO:0007669"/>
    <property type="project" value="UniProtKB-KW"/>
</dbReference>
<dbReference type="RefSeq" id="YP_009244203.1">
    <property type="nucleotide sequence ID" value="NC_029858.1"/>
</dbReference>
<dbReference type="SUPFAM" id="SSF53137">
    <property type="entry name" value="Translational machinery components"/>
    <property type="match status" value="1"/>
</dbReference>
<dbReference type="GO" id="GO:0006412">
    <property type="term" value="P:translation"/>
    <property type="evidence" value="ECO:0007669"/>
    <property type="project" value="InterPro"/>
</dbReference>
<reference evidence="9" key="1">
    <citation type="submission" date="2015-07" db="EMBL/GenBank/DDBJ databases">
        <title>Reconstructing the complex evolutionary history of mobile plasmids in red algal genomes.</title>
        <authorList>
            <person name="Lee J."/>
            <person name="Kim K.M."/>
            <person name="Yang E.C."/>
            <person name="Miller K.A."/>
            <person name="Boo S.M."/>
            <person name="Bhattacharya D."/>
            <person name="Yoon H.S."/>
        </authorList>
    </citation>
    <scope>NUCLEOTIDE SEQUENCE</scope>
</reference>
<dbReference type="NCBIfam" id="NF003698">
    <property type="entry name" value="PRK05309.1"/>
    <property type="match status" value="1"/>
</dbReference>
<evidence type="ECO:0000256" key="7">
    <source>
        <dbReference type="ARBA" id="ARBA00035513"/>
    </source>
</evidence>
<dbReference type="Pfam" id="PF00411">
    <property type="entry name" value="Ribosomal_S11"/>
    <property type="match status" value="1"/>
</dbReference>
<dbReference type="AlphaFoldDB" id="A0A141SDS7"/>
<dbReference type="FunFam" id="3.30.420.80:FF:000001">
    <property type="entry name" value="30S ribosomal protein S11"/>
    <property type="match status" value="1"/>
</dbReference>
<geneLocation type="plastid" evidence="9"/>
<dbReference type="PROSITE" id="PS00054">
    <property type="entry name" value="RIBOSOMAL_S11"/>
    <property type="match status" value="1"/>
</dbReference>
<dbReference type="GO" id="GO:0005840">
    <property type="term" value="C:ribosome"/>
    <property type="evidence" value="ECO:0007669"/>
    <property type="project" value="UniProtKB-KW"/>
</dbReference>
<evidence type="ECO:0000256" key="4">
    <source>
        <dbReference type="ARBA" id="ARBA00022980"/>
    </source>
</evidence>
<dbReference type="GO" id="GO:0019843">
    <property type="term" value="F:rRNA binding"/>
    <property type="evidence" value="ECO:0007669"/>
    <property type="project" value="UniProtKB-KW"/>
</dbReference>
<dbReference type="InterPro" id="IPR018102">
    <property type="entry name" value="Ribosomal_uS11_CS"/>
</dbReference>
<protein>
    <recommendedName>
        <fullName evidence="6">Small ribosomal subunit protein uS11c</fullName>
    </recommendedName>
    <alternativeName>
        <fullName evidence="7">30S ribosomal protein S11, chloroplastic</fullName>
    </alternativeName>
</protein>
<dbReference type="Gene3D" id="3.30.420.80">
    <property type="entry name" value="Ribosomal protein S11"/>
    <property type="match status" value="1"/>
</dbReference>
<name>A0A141SDS7_GELEL</name>
<evidence type="ECO:0000256" key="2">
    <source>
        <dbReference type="ARBA" id="ARBA00022730"/>
    </source>
</evidence>
<evidence type="ECO:0000256" key="8">
    <source>
        <dbReference type="RuleBase" id="RU003629"/>
    </source>
</evidence>
<dbReference type="PIRSF" id="PIRSF002131">
    <property type="entry name" value="Ribosomal_S11"/>
    <property type="match status" value="1"/>
</dbReference>
<keyword evidence="9" id="KW-0934">Plastid</keyword>
<dbReference type="NCBIfam" id="TIGR03632">
    <property type="entry name" value="uS11_bact"/>
    <property type="match status" value="1"/>
</dbReference>
<proteinExistence type="inferred from homology"/>
<evidence type="ECO:0000256" key="3">
    <source>
        <dbReference type="ARBA" id="ARBA00022884"/>
    </source>
</evidence>
<accession>A0A141SDS7</accession>
<dbReference type="HAMAP" id="MF_01310">
    <property type="entry name" value="Ribosomal_uS11"/>
    <property type="match status" value="1"/>
</dbReference>
<organism evidence="9">
    <name type="scientific">Gelidium elegans</name>
    <name type="common">Red alga</name>
    <dbReference type="NCBI Taxonomy" id="37200"/>
    <lineage>
        <taxon>Eukaryota</taxon>
        <taxon>Rhodophyta</taxon>
        <taxon>Florideophyceae</taxon>
        <taxon>Rhodymeniophycidae</taxon>
        <taxon>Gelidiales</taxon>
        <taxon>Gelidiaceae</taxon>
        <taxon>Gelidium</taxon>
    </lineage>
</organism>
<comment type="similarity">
    <text evidence="1 8">Belongs to the universal ribosomal protein uS11 family.</text>
</comment>
<dbReference type="InterPro" id="IPR019981">
    <property type="entry name" value="Ribosomal_uS11_bac-type"/>
</dbReference>
<dbReference type="InterPro" id="IPR036967">
    <property type="entry name" value="Ribosomal_uS11_sf"/>
</dbReference>
<dbReference type="PANTHER" id="PTHR11759">
    <property type="entry name" value="40S RIBOSOMAL PROTEIN S14/30S RIBOSOMAL PROTEIN S11"/>
    <property type="match status" value="1"/>
</dbReference>
<sequence>MARQGKKVSSKQRKQIINGIAHIKSTFNNTIITITDIAGETIAWSSSGASGFKGAKKSTPFAAQIAAEKAARQAIEQGMKQAEVLVNGPGAGRETAIRALEAAGIIITLIKDITPVPHNGCRPPKKRRV</sequence>
<evidence type="ECO:0000256" key="5">
    <source>
        <dbReference type="ARBA" id="ARBA00023274"/>
    </source>
</evidence>
<evidence type="ECO:0000313" key="9">
    <source>
        <dbReference type="EMBL" id="AMK96445.1"/>
    </source>
</evidence>
<keyword evidence="4 8" id="KW-0689">Ribosomal protein</keyword>
<dbReference type="EMBL" id="KT266786">
    <property type="protein sequence ID" value="AMK96445.1"/>
    <property type="molecule type" value="Genomic_DNA"/>
</dbReference>
<evidence type="ECO:0000256" key="6">
    <source>
        <dbReference type="ARBA" id="ARBA00035260"/>
    </source>
</evidence>
<keyword evidence="3" id="KW-0694">RNA-binding</keyword>
<evidence type="ECO:0000256" key="1">
    <source>
        <dbReference type="ARBA" id="ARBA00006194"/>
    </source>
</evidence>
<dbReference type="GO" id="GO:0003735">
    <property type="term" value="F:structural constituent of ribosome"/>
    <property type="evidence" value="ECO:0007669"/>
    <property type="project" value="InterPro"/>
</dbReference>
<keyword evidence="5 8" id="KW-0687">Ribonucleoprotein</keyword>
<gene>
    <name evidence="9" type="primary">rps11</name>
    <name evidence="9" type="ORF">Gele_213</name>
</gene>
<dbReference type="GeneID" id="27215955"/>